<dbReference type="EMBL" id="FPHF01000046">
    <property type="protein sequence ID" value="SFV58903.1"/>
    <property type="molecule type" value="Genomic_DNA"/>
</dbReference>
<sequence>MLSVMDKDMKSEFIYSSKVKHHILKSGDVLVVVGYESDIEDFKELIGSSEV</sequence>
<dbReference type="SUPFAM" id="SSF116726">
    <property type="entry name" value="TrkA C-terminal domain-like"/>
    <property type="match status" value="1"/>
</dbReference>
<evidence type="ECO:0000313" key="1">
    <source>
        <dbReference type="EMBL" id="SFV58903.1"/>
    </source>
</evidence>
<protein>
    <recommendedName>
        <fullName evidence="2">RCK C-terminal domain-containing protein</fullName>
    </recommendedName>
</protein>
<dbReference type="GO" id="GO:0006813">
    <property type="term" value="P:potassium ion transport"/>
    <property type="evidence" value="ECO:0007669"/>
    <property type="project" value="InterPro"/>
</dbReference>
<accession>A0A1W1BZH8</accession>
<evidence type="ECO:0008006" key="2">
    <source>
        <dbReference type="Google" id="ProtNLM"/>
    </source>
</evidence>
<dbReference type="AlphaFoldDB" id="A0A1W1BZH8"/>
<gene>
    <name evidence="1" type="ORF">MNB_SM-4-967</name>
</gene>
<name>A0A1W1BZH8_9ZZZZ</name>
<reference evidence="1" key="1">
    <citation type="submission" date="2016-10" db="EMBL/GenBank/DDBJ databases">
        <authorList>
            <person name="de Groot N.N."/>
        </authorList>
    </citation>
    <scope>NUCLEOTIDE SEQUENCE</scope>
</reference>
<organism evidence="1">
    <name type="scientific">hydrothermal vent metagenome</name>
    <dbReference type="NCBI Taxonomy" id="652676"/>
    <lineage>
        <taxon>unclassified sequences</taxon>
        <taxon>metagenomes</taxon>
        <taxon>ecological metagenomes</taxon>
    </lineage>
</organism>
<dbReference type="InterPro" id="IPR036721">
    <property type="entry name" value="RCK_C_sf"/>
</dbReference>
<proteinExistence type="predicted"/>